<name>A0A4Q5LTX8_9BACT</name>
<accession>A0A4Q5LTX8</accession>
<protein>
    <submittedName>
        <fullName evidence="2">IS1 family transposase</fullName>
    </submittedName>
</protein>
<gene>
    <name evidence="2" type="ORF">EWM59_24725</name>
</gene>
<feature type="domain" description="InsA N-terminal zinc ribbon" evidence="1">
    <location>
        <begin position="6"/>
        <end position="37"/>
    </location>
</feature>
<dbReference type="AlphaFoldDB" id="A0A4Q5LTX8"/>
<evidence type="ECO:0000313" key="3">
    <source>
        <dbReference type="Proteomes" id="UP000293162"/>
    </source>
</evidence>
<sequence length="38" mass="4349">MSYVLVKVYCPHCETPKVKENGVTGNGKQNFYCKDCHK</sequence>
<proteinExistence type="predicted"/>
<dbReference type="Proteomes" id="UP000293162">
    <property type="component" value="Unassembled WGS sequence"/>
</dbReference>
<dbReference type="Pfam" id="PF03811">
    <property type="entry name" value="Zn_ribbon_InsA"/>
    <property type="match status" value="1"/>
</dbReference>
<dbReference type="EMBL" id="SEWF01000066">
    <property type="protein sequence ID" value="RYU92893.1"/>
    <property type="molecule type" value="Genomic_DNA"/>
</dbReference>
<evidence type="ECO:0000259" key="1">
    <source>
        <dbReference type="Pfam" id="PF03811"/>
    </source>
</evidence>
<evidence type="ECO:0000313" key="2">
    <source>
        <dbReference type="EMBL" id="RYU92893.1"/>
    </source>
</evidence>
<organism evidence="2 3">
    <name type="scientific">Emticicia agri</name>
    <dbReference type="NCBI Taxonomy" id="2492393"/>
    <lineage>
        <taxon>Bacteria</taxon>
        <taxon>Pseudomonadati</taxon>
        <taxon>Bacteroidota</taxon>
        <taxon>Cytophagia</taxon>
        <taxon>Cytophagales</taxon>
        <taxon>Leadbetterellaceae</taxon>
        <taxon>Emticicia</taxon>
    </lineage>
</organism>
<dbReference type="InterPro" id="IPR003220">
    <property type="entry name" value="InsA_N_dom_Znf"/>
</dbReference>
<dbReference type="RefSeq" id="WP_130023920.1">
    <property type="nucleotide sequence ID" value="NZ_SEWF01000066.1"/>
</dbReference>
<dbReference type="OrthoDB" id="964996at2"/>
<keyword evidence="3" id="KW-1185">Reference proteome</keyword>
<comment type="caution">
    <text evidence="2">The sequence shown here is derived from an EMBL/GenBank/DDBJ whole genome shotgun (WGS) entry which is preliminary data.</text>
</comment>
<dbReference type="GO" id="GO:0006313">
    <property type="term" value="P:DNA transposition"/>
    <property type="evidence" value="ECO:0007669"/>
    <property type="project" value="InterPro"/>
</dbReference>
<reference evidence="2 3" key="1">
    <citation type="submission" date="2019-02" db="EMBL/GenBank/DDBJ databases">
        <title>Bacterial novel species Emticicia sp. 17J42-9 isolated from soil.</title>
        <authorList>
            <person name="Jung H.-Y."/>
        </authorList>
    </citation>
    <scope>NUCLEOTIDE SEQUENCE [LARGE SCALE GENOMIC DNA]</scope>
    <source>
        <strain evidence="2 3">17J42-9</strain>
    </source>
</reference>